<evidence type="ECO:0000256" key="5">
    <source>
        <dbReference type="ARBA" id="ARBA00023136"/>
    </source>
</evidence>
<keyword evidence="4 9" id="KW-1133">Transmembrane helix</keyword>
<dbReference type="InterPro" id="IPR003599">
    <property type="entry name" value="Ig_sub"/>
</dbReference>
<keyword evidence="5 9" id="KW-0472">Membrane</keyword>
<keyword evidence="12" id="KW-1185">Reference proteome</keyword>
<feature type="domain" description="Ig-like" evidence="11">
    <location>
        <begin position="29"/>
        <end position="142"/>
    </location>
</feature>
<dbReference type="PANTHER" id="PTHR13869">
    <property type="entry name" value="MYELIN P0 RELATED"/>
    <property type="match status" value="1"/>
</dbReference>
<dbReference type="Gene3D" id="2.60.40.10">
    <property type="entry name" value="Immunoglobulins"/>
    <property type="match status" value="1"/>
</dbReference>
<sequence length="287" mass="31679">MDRARPPAPWLSTVSLRLFTLVVSGSVLPSRGLEVRAPGDVFVTAGAVATLSCTYQCEAQQQLITVVEWWRIDRPQRAKILTMDYSIIAHDHRADWIGNITSCNASISLRDVLVSDTGTYLCDVLLLPIYSEGQATLQLHVSPYDVKKKSDLIQPLPKPTPKPPTTIIVAFVLVVIIITVIVARYWLRPKPKPTGESRNIGGRRVNRAPCVNSNHGFTVHATSLSKCGCKECKSLLKYTHNLQQEDMASAVQIGDEDSEDSDGASVANVLIFTWNLPFSLPQCALWQ</sequence>
<dbReference type="GO" id="GO:0016020">
    <property type="term" value="C:membrane"/>
    <property type="evidence" value="ECO:0007669"/>
    <property type="project" value="UniProtKB-SubCell"/>
</dbReference>
<evidence type="ECO:0000256" key="10">
    <source>
        <dbReference type="SAM" id="SignalP"/>
    </source>
</evidence>
<proteinExistence type="predicted"/>
<dbReference type="RefSeq" id="XP_032822697.1">
    <property type="nucleotide sequence ID" value="XM_032966806.1"/>
</dbReference>
<feature type="transmembrane region" description="Helical" evidence="9">
    <location>
        <begin position="167"/>
        <end position="187"/>
    </location>
</feature>
<evidence type="ECO:0000313" key="12">
    <source>
        <dbReference type="Proteomes" id="UP001318040"/>
    </source>
</evidence>
<accession>A0AAJ7X651</accession>
<dbReference type="RefSeq" id="XP_032822696.1">
    <property type="nucleotide sequence ID" value="XM_032966805.1"/>
</dbReference>
<keyword evidence="3 10" id="KW-0732">Signal</keyword>
<dbReference type="Proteomes" id="UP001318040">
    <property type="component" value="Chromosome 36"/>
</dbReference>
<feature type="signal peptide" evidence="10">
    <location>
        <begin position="1"/>
        <end position="25"/>
    </location>
</feature>
<organism evidence="12 13">
    <name type="scientific">Petromyzon marinus</name>
    <name type="common">Sea lamprey</name>
    <dbReference type="NCBI Taxonomy" id="7757"/>
    <lineage>
        <taxon>Eukaryota</taxon>
        <taxon>Metazoa</taxon>
        <taxon>Chordata</taxon>
        <taxon>Craniata</taxon>
        <taxon>Vertebrata</taxon>
        <taxon>Cyclostomata</taxon>
        <taxon>Hyperoartia</taxon>
        <taxon>Petromyzontiformes</taxon>
        <taxon>Petromyzontidae</taxon>
        <taxon>Petromyzon</taxon>
    </lineage>
</organism>
<evidence type="ECO:0000313" key="14">
    <source>
        <dbReference type="RefSeq" id="XP_032822697.1"/>
    </source>
</evidence>
<dbReference type="InterPro" id="IPR013106">
    <property type="entry name" value="Ig_V-set"/>
</dbReference>
<keyword evidence="7" id="KW-0325">Glycoprotein</keyword>
<evidence type="ECO:0000259" key="11">
    <source>
        <dbReference type="PROSITE" id="PS50835"/>
    </source>
</evidence>
<evidence type="ECO:0000256" key="8">
    <source>
        <dbReference type="ARBA" id="ARBA00023319"/>
    </source>
</evidence>
<dbReference type="InterPro" id="IPR013783">
    <property type="entry name" value="Ig-like_fold"/>
</dbReference>
<dbReference type="PROSITE" id="PS50835">
    <property type="entry name" value="IG_LIKE"/>
    <property type="match status" value="1"/>
</dbReference>
<evidence type="ECO:0000256" key="4">
    <source>
        <dbReference type="ARBA" id="ARBA00022989"/>
    </source>
</evidence>
<evidence type="ECO:0000256" key="2">
    <source>
        <dbReference type="ARBA" id="ARBA00022692"/>
    </source>
</evidence>
<name>A0AAJ7X651_PETMA</name>
<evidence type="ECO:0000256" key="7">
    <source>
        <dbReference type="ARBA" id="ARBA00023180"/>
    </source>
</evidence>
<dbReference type="SUPFAM" id="SSF48726">
    <property type="entry name" value="Immunoglobulin"/>
    <property type="match status" value="1"/>
</dbReference>
<evidence type="ECO:0000256" key="1">
    <source>
        <dbReference type="ARBA" id="ARBA00004479"/>
    </source>
</evidence>
<keyword evidence="6" id="KW-1015">Disulfide bond</keyword>
<comment type="subcellular location">
    <subcellularLocation>
        <location evidence="1">Membrane</location>
        <topology evidence="1">Single-pass type I membrane protein</topology>
    </subcellularLocation>
</comment>
<dbReference type="KEGG" id="pmrn:116949448"/>
<dbReference type="Pfam" id="PF07686">
    <property type="entry name" value="V-set"/>
    <property type="match status" value="1"/>
</dbReference>
<evidence type="ECO:0000256" key="6">
    <source>
        <dbReference type="ARBA" id="ARBA00023157"/>
    </source>
</evidence>
<dbReference type="InterPro" id="IPR036179">
    <property type="entry name" value="Ig-like_dom_sf"/>
</dbReference>
<dbReference type="InterPro" id="IPR000920">
    <property type="entry name" value="Myelin_P0-rel"/>
</dbReference>
<dbReference type="PANTHER" id="PTHR13869:SF24">
    <property type="entry name" value="BASEMENT MEMBRANE-SPECIFIC HEPARAN SULFATE PROTEOGLYCAN CORE PROTEIN-LIKE"/>
    <property type="match status" value="1"/>
</dbReference>
<dbReference type="AlphaFoldDB" id="A0AAJ7X651"/>
<dbReference type="InterPro" id="IPR007110">
    <property type="entry name" value="Ig-like_dom"/>
</dbReference>
<keyword evidence="8" id="KW-0393">Immunoglobulin domain</keyword>
<dbReference type="SMART" id="SM00409">
    <property type="entry name" value="IG"/>
    <property type="match status" value="1"/>
</dbReference>
<reference evidence="13 14" key="1">
    <citation type="submission" date="2025-04" db="UniProtKB">
        <authorList>
            <consortium name="RefSeq"/>
        </authorList>
    </citation>
    <scope>IDENTIFICATION</scope>
    <source>
        <tissue evidence="13 14">Sperm</tissue>
    </source>
</reference>
<evidence type="ECO:0000256" key="3">
    <source>
        <dbReference type="ARBA" id="ARBA00022729"/>
    </source>
</evidence>
<keyword evidence="2 9" id="KW-0812">Transmembrane</keyword>
<evidence type="ECO:0000313" key="13">
    <source>
        <dbReference type="RefSeq" id="XP_032822696.1"/>
    </source>
</evidence>
<protein>
    <submittedName>
        <fullName evidence="13 14">Myelin protein P0-like isoform X1</fullName>
    </submittedName>
</protein>
<feature type="chain" id="PRO_5044709683" evidence="10">
    <location>
        <begin position="26"/>
        <end position="287"/>
    </location>
</feature>
<evidence type="ECO:0000256" key="9">
    <source>
        <dbReference type="SAM" id="Phobius"/>
    </source>
</evidence>
<gene>
    <name evidence="13 14" type="primary">LOC116949448</name>
</gene>